<protein>
    <recommendedName>
        <fullName evidence="1">F-box domain-containing protein</fullName>
    </recommendedName>
</protein>
<dbReference type="Gene3D" id="1.20.1280.50">
    <property type="match status" value="1"/>
</dbReference>
<dbReference type="EMBL" id="JAIXMP010000042">
    <property type="protein sequence ID" value="KAI9247422.1"/>
    <property type="molecule type" value="Genomic_DNA"/>
</dbReference>
<dbReference type="AlphaFoldDB" id="A0AAD5K1W1"/>
<sequence>MTMTTNASQCHVDFITELPFDILPLILRHFKTQELFHLLTVSKTWKMILVNTPPSLWSSIIFRKTHLNKQTIKSGLAPVVHHVKRHDMIHVPYSPLVRDLLEYMKQGMFVKLESLELVGRFLHSRSTKYNTSPECCCKYIDLSQN</sequence>
<reference evidence="2" key="1">
    <citation type="journal article" date="2022" name="IScience">
        <title>Evolution of zygomycete secretomes and the origins of terrestrial fungal ecologies.</title>
        <authorList>
            <person name="Chang Y."/>
            <person name="Wang Y."/>
            <person name="Mondo S."/>
            <person name="Ahrendt S."/>
            <person name="Andreopoulos W."/>
            <person name="Barry K."/>
            <person name="Beard J."/>
            <person name="Benny G.L."/>
            <person name="Blankenship S."/>
            <person name="Bonito G."/>
            <person name="Cuomo C."/>
            <person name="Desiro A."/>
            <person name="Gervers K.A."/>
            <person name="Hundley H."/>
            <person name="Kuo A."/>
            <person name="LaButti K."/>
            <person name="Lang B.F."/>
            <person name="Lipzen A."/>
            <person name="O'Donnell K."/>
            <person name="Pangilinan J."/>
            <person name="Reynolds N."/>
            <person name="Sandor L."/>
            <person name="Smith M.E."/>
            <person name="Tsang A."/>
            <person name="Grigoriev I.V."/>
            <person name="Stajich J.E."/>
            <person name="Spatafora J.W."/>
        </authorList>
    </citation>
    <scope>NUCLEOTIDE SEQUENCE</scope>
    <source>
        <strain evidence="2">RSA 2281</strain>
    </source>
</reference>
<evidence type="ECO:0000313" key="3">
    <source>
        <dbReference type="Proteomes" id="UP001209540"/>
    </source>
</evidence>
<proteinExistence type="predicted"/>
<dbReference type="Proteomes" id="UP001209540">
    <property type="component" value="Unassembled WGS sequence"/>
</dbReference>
<gene>
    <name evidence="2" type="ORF">BDA99DRAFT_254429</name>
</gene>
<dbReference type="SUPFAM" id="SSF81383">
    <property type="entry name" value="F-box domain"/>
    <property type="match status" value="1"/>
</dbReference>
<dbReference type="InterPro" id="IPR001810">
    <property type="entry name" value="F-box_dom"/>
</dbReference>
<name>A0AAD5K1W1_9FUNG</name>
<evidence type="ECO:0000313" key="2">
    <source>
        <dbReference type="EMBL" id="KAI9247422.1"/>
    </source>
</evidence>
<keyword evidence="3" id="KW-1185">Reference proteome</keyword>
<dbReference type="PROSITE" id="PS50181">
    <property type="entry name" value="FBOX"/>
    <property type="match status" value="1"/>
</dbReference>
<evidence type="ECO:0000259" key="1">
    <source>
        <dbReference type="PROSITE" id="PS50181"/>
    </source>
</evidence>
<dbReference type="InterPro" id="IPR036047">
    <property type="entry name" value="F-box-like_dom_sf"/>
</dbReference>
<feature type="domain" description="F-box" evidence="1">
    <location>
        <begin position="12"/>
        <end position="60"/>
    </location>
</feature>
<dbReference type="Pfam" id="PF12937">
    <property type="entry name" value="F-box-like"/>
    <property type="match status" value="1"/>
</dbReference>
<organism evidence="2 3">
    <name type="scientific">Phascolomyces articulosus</name>
    <dbReference type="NCBI Taxonomy" id="60185"/>
    <lineage>
        <taxon>Eukaryota</taxon>
        <taxon>Fungi</taxon>
        <taxon>Fungi incertae sedis</taxon>
        <taxon>Mucoromycota</taxon>
        <taxon>Mucoromycotina</taxon>
        <taxon>Mucoromycetes</taxon>
        <taxon>Mucorales</taxon>
        <taxon>Lichtheimiaceae</taxon>
        <taxon>Phascolomyces</taxon>
    </lineage>
</organism>
<accession>A0AAD5K1W1</accession>
<comment type="caution">
    <text evidence="2">The sequence shown here is derived from an EMBL/GenBank/DDBJ whole genome shotgun (WGS) entry which is preliminary data.</text>
</comment>
<reference evidence="2" key="2">
    <citation type="submission" date="2023-02" db="EMBL/GenBank/DDBJ databases">
        <authorList>
            <consortium name="DOE Joint Genome Institute"/>
            <person name="Mondo S.J."/>
            <person name="Chang Y."/>
            <person name="Wang Y."/>
            <person name="Ahrendt S."/>
            <person name="Andreopoulos W."/>
            <person name="Barry K."/>
            <person name="Beard J."/>
            <person name="Benny G.L."/>
            <person name="Blankenship S."/>
            <person name="Bonito G."/>
            <person name="Cuomo C."/>
            <person name="Desiro A."/>
            <person name="Gervers K.A."/>
            <person name="Hundley H."/>
            <person name="Kuo A."/>
            <person name="LaButti K."/>
            <person name="Lang B.F."/>
            <person name="Lipzen A."/>
            <person name="O'Donnell K."/>
            <person name="Pangilinan J."/>
            <person name="Reynolds N."/>
            <person name="Sandor L."/>
            <person name="Smith M.W."/>
            <person name="Tsang A."/>
            <person name="Grigoriev I.V."/>
            <person name="Stajich J.E."/>
            <person name="Spatafora J.W."/>
        </authorList>
    </citation>
    <scope>NUCLEOTIDE SEQUENCE</scope>
    <source>
        <strain evidence="2">RSA 2281</strain>
    </source>
</reference>